<keyword evidence="4" id="KW-1185">Reference proteome</keyword>
<organism evidence="3 4">
    <name type="scientific">Halocaridina rubra</name>
    <name type="common">Hawaiian red shrimp</name>
    <dbReference type="NCBI Taxonomy" id="373956"/>
    <lineage>
        <taxon>Eukaryota</taxon>
        <taxon>Metazoa</taxon>
        <taxon>Ecdysozoa</taxon>
        <taxon>Arthropoda</taxon>
        <taxon>Crustacea</taxon>
        <taxon>Multicrustacea</taxon>
        <taxon>Malacostraca</taxon>
        <taxon>Eumalacostraca</taxon>
        <taxon>Eucarida</taxon>
        <taxon>Decapoda</taxon>
        <taxon>Pleocyemata</taxon>
        <taxon>Caridea</taxon>
        <taxon>Atyoidea</taxon>
        <taxon>Atyidae</taxon>
        <taxon>Halocaridina</taxon>
    </lineage>
</organism>
<evidence type="ECO:0000256" key="1">
    <source>
        <dbReference type="SAM" id="Phobius"/>
    </source>
</evidence>
<dbReference type="EMBL" id="JAXCGZ010018886">
    <property type="protein sequence ID" value="KAK7067277.1"/>
    <property type="molecule type" value="Genomic_DNA"/>
</dbReference>
<reference evidence="3 4" key="1">
    <citation type="submission" date="2023-11" db="EMBL/GenBank/DDBJ databases">
        <title>Halocaridina rubra genome assembly.</title>
        <authorList>
            <person name="Smith C."/>
        </authorList>
    </citation>
    <scope>NUCLEOTIDE SEQUENCE [LARGE SCALE GENOMIC DNA]</scope>
    <source>
        <strain evidence="3">EP-1</strain>
        <tissue evidence="3">Whole</tissue>
    </source>
</reference>
<dbReference type="Pfam" id="PF19272">
    <property type="entry name" value="ASMase_C"/>
    <property type="match status" value="1"/>
</dbReference>
<gene>
    <name evidence="3" type="ORF">SK128_002641</name>
</gene>
<keyword evidence="1" id="KW-0812">Transmembrane</keyword>
<feature type="transmembrane region" description="Helical" evidence="1">
    <location>
        <begin position="53"/>
        <end position="72"/>
    </location>
</feature>
<dbReference type="InterPro" id="IPR045473">
    <property type="entry name" value="ASM_C"/>
</dbReference>
<comment type="caution">
    <text evidence="3">The sequence shown here is derived from an EMBL/GenBank/DDBJ whole genome shotgun (WGS) entry which is preliminary data.</text>
</comment>
<dbReference type="Proteomes" id="UP001381693">
    <property type="component" value="Unassembled WGS sequence"/>
</dbReference>
<name>A0AAN8WLP7_HALRR</name>
<proteinExistence type="predicted"/>
<keyword evidence="1" id="KW-0472">Membrane</keyword>
<dbReference type="AlphaFoldDB" id="A0AAN8WLP7"/>
<evidence type="ECO:0000259" key="2">
    <source>
        <dbReference type="Pfam" id="PF19272"/>
    </source>
</evidence>
<keyword evidence="1" id="KW-1133">Transmembrane helix</keyword>
<protein>
    <recommendedName>
        <fullName evidence="2">Sphingomyelin phosphodiesterase C-terminal domain-containing protein</fullName>
    </recommendedName>
</protein>
<evidence type="ECO:0000313" key="3">
    <source>
        <dbReference type="EMBL" id="KAK7067277.1"/>
    </source>
</evidence>
<sequence length="73" mass="8518">MQTDRELFNKYYQANTVRLEDASVCTSRCKKLHWCSITEIDYKRFHKCNSGTTIMPGTVFFLISLVSVSNMMQ</sequence>
<evidence type="ECO:0000313" key="4">
    <source>
        <dbReference type="Proteomes" id="UP001381693"/>
    </source>
</evidence>
<accession>A0AAN8WLP7</accession>
<feature type="domain" description="Sphingomyelin phosphodiesterase C-terminal" evidence="2">
    <location>
        <begin position="3"/>
        <end position="49"/>
    </location>
</feature>